<protein>
    <submittedName>
        <fullName evidence="1">Uncharacterized protein</fullName>
    </submittedName>
</protein>
<sequence>SEGSAAAQVGWENVRIEGENQGAEEDLRGLEVELFYEDDLEFQIASF</sequence>
<dbReference type="AlphaFoldDB" id="A0A848LTE9"/>
<evidence type="ECO:0000313" key="1">
    <source>
        <dbReference type="EMBL" id="NMO21215.1"/>
    </source>
</evidence>
<comment type="caution">
    <text evidence="1">The sequence shown here is derived from an EMBL/GenBank/DDBJ whole genome shotgun (WGS) entry which is preliminary data.</text>
</comment>
<feature type="non-terminal residue" evidence="1">
    <location>
        <position position="1"/>
    </location>
</feature>
<evidence type="ECO:0000313" key="2">
    <source>
        <dbReference type="Proteomes" id="UP000518300"/>
    </source>
</evidence>
<dbReference type="Proteomes" id="UP000518300">
    <property type="component" value="Unassembled WGS sequence"/>
</dbReference>
<gene>
    <name evidence="1" type="ORF">HG543_41155</name>
</gene>
<name>A0A848LTE9_9BACT</name>
<accession>A0A848LTE9</accession>
<organism evidence="1 2">
    <name type="scientific">Pyxidicoccus fallax</name>
    <dbReference type="NCBI Taxonomy" id="394095"/>
    <lineage>
        <taxon>Bacteria</taxon>
        <taxon>Pseudomonadati</taxon>
        <taxon>Myxococcota</taxon>
        <taxon>Myxococcia</taxon>
        <taxon>Myxococcales</taxon>
        <taxon>Cystobacterineae</taxon>
        <taxon>Myxococcaceae</taxon>
        <taxon>Pyxidicoccus</taxon>
    </lineage>
</organism>
<reference evidence="1 2" key="1">
    <citation type="submission" date="2020-04" db="EMBL/GenBank/DDBJ databases">
        <title>Draft genome of Pyxidicoccus fallax type strain.</title>
        <authorList>
            <person name="Whitworth D.E."/>
        </authorList>
    </citation>
    <scope>NUCLEOTIDE SEQUENCE [LARGE SCALE GENOMIC DNA]</scope>
    <source>
        <strain evidence="1 2">DSM 14698</strain>
    </source>
</reference>
<proteinExistence type="predicted"/>
<dbReference type="EMBL" id="JABBJJ010000304">
    <property type="protein sequence ID" value="NMO21215.1"/>
    <property type="molecule type" value="Genomic_DNA"/>
</dbReference>
<keyword evidence="2" id="KW-1185">Reference proteome</keyword>